<reference evidence="1 2" key="1">
    <citation type="submission" date="2020-07" db="EMBL/GenBank/DDBJ databases">
        <authorList>
            <person name="Feng H."/>
        </authorList>
    </citation>
    <scope>NUCLEOTIDE SEQUENCE [LARGE SCALE GENOMIC DNA]</scope>
    <source>
        <strain evidence="2">s-11</strain>
    </source>
</reference>
<dbReference type="AlphaFoldDB" id="A0A7W1XB74"/>
<dbReference type="Proteomes" id="UP000530514">
    <property type="component" value="Unassembled WGS sequence"/>
</dbReference>
<organism evidence="1 2">
    <name type="scientific">Thermoactinomyces daqus</name>
    <dbReference type="NCBI Taxonomy" id="1329516"/>
    <lineage>
        <taxon>Bacteria</taxon>
        <taxon>Bacillati</taxon>
        <taxon>Bacillota</taxon>
        <taxon>Bacilli</taxon>
        <taxon>Bacillales</taxon>
        <taxon>Thermoactinomycetaceae</taxon>
        <taxon>Thermoactinomyces</taxon>
    </lineage>
</organism>
<protein>
    <submittedName>
        <fullName evidence="1">Uncharacterized protein</fullName>
    </submittedName>
</protein>
<dbReference type="OrthoDB" id="6628928at2"/>
<dbReference type="RefSeq" id="WP_033101646.1">
    <property type="nucleotide sequence ID" value="NZ_JACEIP010000016.1"/>
</dbReference>
<accession>A0A7W1XB74</accession>
<sequence length="114" mass="13278">MANVRPLEQTVEAIRAAALVFNKSLKIPARWRVAERISSSSRLMKINRAQHVLLLEDINEGRFKRKRGEFLCKARITNPSAHERLNVIDIDADKSKRVKVDCQKCLEIARKRWR</sequence>
<evidence type="ECO:0000313" key="1">
    <source>
        <dbReference type="EMBL" id="MBA4543426.1"/>
    </source>
</evidence>
<proteinExistence type="predicted"/>
<name>A0A7W1XB74_9BACL</name>
<keyword evidence="2" id="KW-1185">Reference proteome</keyword>
<dbReference type="EMBL" id="JACEIP010000016">
    <property type="protein sequence ID" value="MBA4543426.1"/>
    <property type="molecule type" value="Genomic_DNA"/>
</dbReference>
<gene>
    <name evidence="1" type="ORF">H1164_11015</name>
</gene>
<comment type="caution">
    <text evidence="1">The sequence shown here is derived from an EMBL/GenBank/DDBJ whole genome shotgun (WGS) entry which is preliminary data.</text>
</comment>
<evidence type="ECO:0000313" key="2">
    <source>
        <dbReference type="Proteomes" id="UP000530514"/>
    </source>
</evidence>